<feature type="domain" description="CR-type" evidence="17">
    <location>
        <begin position="149"/>
        <end position="231"/>
    </location>
</feature>
<dbReference type="PANTHER" id="PTHR43096:SF48">
    <property type="entry name" value="CHAPERONE PROTEIN DNAJ"/>
    <property type="match status" value="1"/>
</dbReference>
<feature type="binding site" evidence="14">
    <location>
        <position position="219"/>
    </location>
    <ligand>
        <name>Zn(2+)</name>
        <dbReference type="ChEBI" id="CHEBI:29105"/>
        <label>1</label>
    </ligand>
</feature>
<dbReference type="CDD" id="cd10747">
    <property type="entry name" value="DnaJ_C"/>
    <property type="match status" value="1"/>
</dbReference>
<feature type="zinc finger region" description="CR-type" evidence="15">
    <location>
        <begin position="149"/>
        <end position="231"/>
    </location>
</feature>
<dbReference type="Gene3D" id="2.10.230.10">
    <property type="entry name" value="Heat shock protein DnaJ, cysteine-rich domain"/>
    <property type="match status" value="1"/>
</dbReference>
<dbReference type="InterPro" id="IPR008971">
    <property type="entry name" value="HSP40/DnaJ_pept-bd"/>
</dbReference>
<evidence type="ECO:0000256" key="3">
    <source>
        <dbReference type="ARBA" id="ARBA00022490"/>
    </source>
</evidence>
<keyword evidence="8 14" id="KW-0862">Zinc</keyword>
<dbReference type="PRINTS" id="PR00625">
    <property type="entry name" value="JDOMAIN"/>
</dbReference>
<evidence type="ECO:0000256" key="11">
    <source>
        <dbReference type="ARBA" id="ARBA00053423"/>
    </source>
</evidence>
<dbReference type="InterPro" id="IPR012724">
    <property type="entry name" value="DnaJ"/>
</dbReference>
<comment type="domain">
    <text evidence="14">The J domain is necessary and sufficient to stimulate DnaK ATPase activity. Zinc center 1 plays an important role in the autonomous, DnaK-independent chaperone activity of DnaJ. Zinc center 2 is essential for interaction with DnaK and for DnaJ activity.</text>
</comment>
<evidence type="ECO:0000256" key="12">
    <source>
        <dbReference type="ARBA" id="ARBA00061004"/>
    </source>
</evidence>
<comment type="caution">
    <text evidence="18">The sequence shown here is derived from an EMBL/GenBank/DDBJ whole genome shotgun (WGS) entry which is preliminary data.</text>
</comment>
<dbReference type="PROSITE" id="PS00636">
    <property type="entry name" value="DNAJ_1"/>
    <property type="match status" value="1"/>
</dbReference>
<organism evidence="18 19">
    <name type="scientific">Mitsuokella multacida</name>
    <dbReference type="NCBI Taxonomy" id="52226"/>
    <lineage>
        <taxon>Bacteria</taxon>
        <taxon>Bacillati</taxon>
        <taxon>Bacillota</taxon>
        <taxon>Negativicutes</taxon>
        <taxon>Selenomonadales</taxon>
        <taxon>Selenomonadaceae</taxon>
        <taxon>Mitsuokella</taxon>
    </lineage>
</organism>
<evidence type="ECO:0000313" key="19">
    <source>
        <dbReference type="Proteomes" id="UP000283442"/>
    </source>
</evidence>
<dbReference type="AlphaFoldDB" id="A0A414NYJ4"/>
<dbReference type="GO" id="GO:0005524">
    <property type="term" value="F:ATP binding"/>
    <property type="evidence" value="ECO:0007669"/>
    <property type="project" value="InterPro"/>
</dbReference>
<keyword evidence="9 14" id="KW-0346">Stress response</keyword>
<keyword evidence="10 14" id="KW-0143">Chaperone</keyword>
<dbReference type="Gene3D" id="1.10.287.110">
    <property type="entry name" value="DnaJ domain"/>
    <property type="match status" value="1"/>
</dbReference>
<dbReference type="GO" id="GO:0051082">
    <property type="term" value="F:unfolded protein binding"/>
    <property type="evidence" value="ECO:0007669"/>
    <property type="project" value="UniProtKB-UniRule"/>
</dbReference>
<dbReference type="GO" id="GO:0031072">
    <property type="term" value="F:heat shock protein binding"/>
    <property type="evidence" value="ECO:0007669"/>
    <property type="project" value="InterPro"/>
</dbReference>
<evidence type="ECO:0000256" key="4">
    <source>
        <dbReference type="ARBA" id="ARBA00022705"/>
    </source>
</evidence>
<feature type="repeat" description="CXXCXGXG motif" evidence="14">
    <location>
        <begin position="205"/>
        <end position="212"/>
    </location>
</feature>
<dbReference type="CDD" id="cd10719">
    <property type="entry name" value="DnaJ_zf"/>
    <property type="match status" value="1"/>
</dbReference>
<dbReference type="SUPFAM" id="SSF49493">
    <property type="entry name" value="HSP40/DnaJ peptide-binding domain"/>
    <property type="match status" value="2"/>
</dbReference>
<dbReference type="PROSITE" id="PS50076">
    <property type="entry name" value="DNAJ_2"/>
    <property type="match status" value="1"/>
</dbReference>
<dbReference type="SMART" id="SM00271">
    <property type="entry name" value="DnaJ"/>
    <property type="match status" value="1"/>
</dbReference>
<sequence length="391" mass="42337">MSEKRDYYEVLGVDKSADEKEIKRAYKKLARKYHPDLNPDNPKEAEEKFKEINEAYDVLKDPKKRAQYDQFGAGAFDGTGGFSGAGAGGFGGFSDFGGFGGGAGGEGFGDIFDMFFGGAGARHARQPGPERGNDLRYDLSITFEEAAFGKTVELEVPRTVECTTCHGSGAAPGTSPETCPHCHGTGQQQVVRNTAFGRMMSTQTCQHCHGTGKIVKTPCKDCHGTGRKRETSKVTVKIPKGVDQGSRVRLSGAGEAGRNGGGYGDLYVYIFVKPHKLYTRQGNDVIVEVPITFVQAALGGSVQVPTLDGPVDLKIPAGIQSGKVLRIRNHGIPFLRGSGRGDELVHIKVLTPQNLSARQKELLREFGEISGDKVNPEQKSFLDDLKRFFKK</sequence>
<dbReference type="Gene3D" id="2.60.260.20">
    <property type="entry name" value="Urease metallochaperone UreE, N-terminal domain"/>
    <property type="match status" value="2"/>
</dbReference>
<feature type="repeat" description="CXXCXGXG motif" evidence="14">
    <location>
        <begin position="162"/>
        <end position="169"/>
    </location>
</feature>
<dbReference type="Pfam" id="PF00684">
    <property type="entry name" value="DnaJ_CXXCXGXG"/>
    <property type="match status" value="1"/>
</dbReference>
<evidence type="ECO:0000256" key="15">
    <source>
        <dbReference type="PROSITE-ProRule" id="PRU00546"/>
    </source>
</evidence>
<evidence type="ECO:0000256" key="6">
    <source>
        <dbReference type="ARBA" id="ARBA00022737"/>
    </source>
</evidence>
<feature type="repeat" description="CXXCXGXG motif" evidence="14">
    <location>
        <begin position="219"/>
        <end position="226"/>
    </location>
</feature>
<keyword evidence="4 14" id="KW-0235">DNA replication</keyword>
<dbReference type="InterPro" id="IPR036869">
    <property type="entry name" value="J_dom_sf"/>
</dbReference>
<dbReference type="GO" id="GO:0042026">
    <property type="term" value="P:protein refolding"/>
    <property type="evidence" value="ECO:0007669"/>
    <property type="project" value="TreeGrafter"/>
</dbReference>
<dbReference type="PROSITE" id="PS51188">
    <property type="entry name" value="ZF_CR"/>
    <property type="match status" value="1"/>
</dbReference>
<dbReference type="PANTHER" id="PTHR43096">
    <property type="entry name" value="DNAJ HOMOLOG 1, MITOCHONDRIAL-RELATED"/>
    <property type="match status" value="1"/>
</dbReference>
<dbReference type="NCBIfam" id="NF008035">
    <property type="entry name" value="PRK10767.1"/>
    <property type="match status" value="1"/>
</dbReference>
<dbReference type="SUPFAM" id="SSF57938">
    <property type="entry name" value="DnaJ/Hsp40 cysteine-rich domain"/>
    <property type="match status" value="1"/>
</dbReference>
<dbReference type="InterPro" id="IPR018253">
    <property type="entry name" value="DnaJ_domain_CS"/>
</dbReference>
<dbReference type="Pfam" id="PF00226">
    <property type="entry name" value="DnaJ"/>
    <property type="match status" value="1"/>
</dbReference>
<comment type="subunit">
    <text evidence="2 14">Homodimer.</text>
</comment>
<dbReference type="NCBIfam" id="TIGR02349">
    <property type="entry name" value="DnaJ_bact"/>
    <property type="match status" value="1"/>
</dbReference>
<proteinExistence type="inferred from homology"/>
<evidence type="ECO:0000256" key="7">
    <source>
        <dbReference type="ARBA" id="ARBA00022771"/>
    </source>
</evidence>
<keyword evidence="5 14" id="KW-0479">Metal-binding</keyword>
<keyword evidence="7 14" id="KW-0863">Zinc-finger</keyword>
<name>A0A414NYJ4_9FIRM</name>
<comment type="similarity">
    <text evidence="12 14">Belongs to the DnaJ family.</text>
</comment>
<protein>
    <recommendedName>
        <fullName evidence="13 14">Chaperone protein DnaJ</fullName>
    </recommendedName>
</protein>
<dbReference type="FunFam" id="2.60.260.20:FF:000004">
    <property type="entry name" value="Molecular chaperone DnaJ"/>
    <property type="match status" value="1"/>
</dbReference>
<feature type="binding site" evidence="14">
    <location>
        <position position="165"/>
    </location>
    <ligand>
        <name>Zn(2+)</name>
        <dbReference type="ChEBI" id="CHEBI:29105"/>
        <label>1</label>
    </ligand>
</feature>
<accession>A0A414NYJ4</accession>
<dbReference type="InterPro" id="IPR001305">
    <property type="entry name" value="HSP_DnaJ_Cys-rich_dom"/>
</dbReference>
<feature type="domain" description="J" evidence="16">
    <location>
        <begin position="6"/>
        <end position="72"/>
    </location>
</feature>
<dbReference type="GO" id="GO:0005737">
    <property type="term" value="C:cytoplasm"/>
    <property type="evidence" value="ECO:0007669"/>
    <property type="project" value="UniProtKB-SubCell"/>
</dbReference>
<dbReference type="Pfam" id="PF01556">
    <property type="entry name" value="DnaJ_C"/>
    <property type="match status" value="1"/>
</dbReference>
<evidence type="ECO:0000313" key="18">
    <source>
        <dbReference type="EMBL" id="RHF52467.1"/>
    </source>
</evidence>
<dbReference type="FunFam" id="2.10.230.10:FF:000002">
    <property type="entry name" value="Molecular chaperone DnaJ"/>
    <property type="match status" value="1"/>
</dbReference>
<evidence type="ECO:0000256" key="8">
    <source>
        <dbReference type="ARBA" id="ARBA00022833"/>
    </source>
</evidence>
<dbReference type="CDD" id="cd06257">
    <property type="entry name" value="DnaJ"/>
    <property type="match status" value="1"/>
</dbReference>
<dbReference type="SUPFAM" id="SSF46565">
    <property type="entry name" value="Chaperone J-domain"/>
    <property type="match status" value="1"/>
</dbReference>
<dbReference type="GO" id="GO:0008270">
    <property type="term" value="F:zinc ion binding"/>
    <property type="evidence" value="ECO:0007669"/>
    <property type="project" value="UniProtKB-UniRule"/>
</dbReference>
<feature type="repeat" description="CXXCXGXG motif" evidence="14">
    <location>
        <begin position="179"/>
        <end position="186"/>
    </location>
</feature>
<feature type="binding site" evidence="14">
    <location>
        <position position="205"/>
    </location>
    <ligand>
        <name>Zn(2+)</name>
        <dbReference type="ChEBI" id="CHEBI:29105"/>
        <label>2</label>
    </ligand>
</feature>
<evidence type="ECO:0000256" key="13">
    <source>
        <dbReference type="ARBA" id="ARBA00067609"/>
    </source>
</evidence>
<evidence type="ECO:0000256" key="1">
    <source>
        <dbReference type="ARBA" id="ARBA00004496"/>
    </source>
</evidence>
<evidence type="ECO:0000256" key="9">
    <source>
        <dbReference type="ARBA" id="ARBA00023016"/>
    </source>
</evidence>
<dbReference type="GO" id="GO:0006260">
    <property type="term" value="P:DNA replication"/>
    <property type="evidence" value="ECO:0007669"/>
    <property type="project" value="UniProtKB-KW"/>
</dbReference>
<dbReference type="EMBL" id="QRHE01000003">
    <property type="protein sequence ID" value="RHF52467.1"/>
    <property type="molecule type" value="Genomic_DNA"/>
</dbReference>
<feature type="binding site" evidence="14">
    <location>
        <position position="179"/>
    </location>
    <ligand>
        <name>Zn(2+)</name>
        <dbReference type="ChEBI" id="CHEBI:29105"/>
        <label>2</label>
    </ligand>
</feature>
<dbReference type="GO" id="GO:0009408">
    <property type="term" value="P:response to heat"/>
    <property type="evidence" value="ECO:0007669"/>
    <property type="project" value="InterPro"/>
</dbReference>
<dbReference type="InterPro" id="IPR001623">
    <property type="entry name" value="DnaJ_domain"/>
</dbReference>
<evidence type="ECO:0000256" key="5">
    <source>
        <dbReference type="ARBA" id="ARBA00022723"/>
    </source>
</evidence>
<dbReference type="GeneID" id="93481719"/>
<feature type="binding site" evidence="14">
    <location>
        <position position="162"/>
    </location>
    <ligand>
        <name>Zn(2+)</name>
        <dbReference type="ChEBI" id="CHEBI:29105"/>
        <label>1</label>
    </ligand>
</feature>
<comment type="function">
    <text evidence="11 14">Participates actively in the response to hyperosmotic and heat shock by preventing the aggregation of stress-denatured proteins and by disaggregating proteins, also in an autonomous, DnaK-independent fashion. Unfolded proteins bind initially to DnaJ; upon interaction with the DnaJ-bound protein, DnaK hydrolyzes its bound ATP, resulting in the formation of a stable complex. GrpE releases ADP from DnaK; ATP binding to DnaK triggers the release of the substrate protein, thus completing the reaction cycle. Several rounds of ATP-dependent interactions between DnaJ, DnaK and GrpE are required for fully efficient folding. Also involved, together with DnaK and GrpE, in the DNA replication of plasmids through activation of initiation proteins.</text>
</comment>
<feature type="binding site" evidence="14">
    <location>
        <position position="182"/>
    </location>
    <ligand>
        <name>Zn(2+)</name>
        <dbReference type="ChEBI" id="CHEBI:29105"/>
        <label>2</label>
    </ligand>
</feature>
<comment type="cofactor">
    <cofactor evidence="14">
        <name>Zn(2+)</name>
        <dbReference type="ChEBI" id="CHEBI:29105"/>
    </cofactor>
    <text evidence="14">Binds 2 Zn(2+) ions per monomer.</text>
</comment>
<gene>
    <name evidence="14 18" type="primary">dnaJ</name>
    <name evidence="18" type="ORF">DW674_04685</name>
</gene>
<feature type="binding site" evidence="14">
    <location>
        <position position="208"/>
    </location>
    <ligand>
        <name>Zn(2+)</name>
        <dbReference type="ChEBI" id="CHEBI:29105"/>
        <label>2</label>
    </ligand>
</feature>
<dbReference type="InterPro" id="IPR002939">
    <property type="entry name" value="DnaJ_C"/>
</dbReference>
<dbReference type="FunFam" id="1.10.287.110:FF:000034">
    <property type="entry name" value="Chaperone protein DnaJ"/>
    <property type="match status" value="1"/>
</dbReference>
<dbReference type="HAMAP" id="MF_01152">
    <property type="entry name" value="DnaJ"/>
    <property type="match status" value="1"/>
</dbReference>
<keyword evidence="3 14" id="KW-0963">Cytoplasm</keyword>
<dbReference type="InterPro" id="IPR036410">
    <property type="entry name" value="HSP_DnaJ_Cys-rich_dom_sf"/>
</dbReference>
<comment type="subcellular location">
    <subcellularLocation>
        <location evidence="1 14">Cytoplasm</location>
    </subcellularLocation>
</comment>
<evidence type="ECO:0000259" key="16">
    <source>
        <dbReference type="PROSITE" id="PS50076"/>
    </source>
</evidence>
<evidence type="ECO:0000256" key="14">
    <source>
        <dbReference type="HAMAP-Rule" id="MF_01152"/>
    </source>
</evidence>
<evidence type="ECO:0000256" key="10">
    <source>
        <dbReference type="ARBA" id="ARBA00023186"/>
    </source>
</evidence>
<reference evidence="18 19" key="1">
    <citation type="submission" date="2018-08" db="EMBL/GenBank/DDBJ databases">
        <title>A genome reference for cultivated species of the human gut microbiota.</title>
        <authorList>
            <person name="Zou Y."/>
            <person name="Xue W."/>
            <person name="Luo G."/>
        </authorList>
    </citation>
    <scope>NUCLEOTIDE SEQUENCE [LARGE SCALE GENOMIC DNA]</scope>
    <source>
        <strain evidence="18 19">AM25-21AC</strain>
    </source>
</reference>
<dbReference type="OrthoDB" id="9779889at2"/>
<dbReference type="Proteomes" id="UP000283442">
    <property type="component" value="Unassembled WGS sequence"/>
</dbReference>
<evidence type="ECO:0000256" key="2">
    <source>
        <dbReference type="ARBA" id="ARBA00011738"/>
    </source>
</evidence>
<keyword evidence="6 14" id="KW-0677">Repeat</keyword>
<dbReference type="RefSeq" id="WP_005841536.1">
    <property type="nucleotide sequence ID" value="NZ_CABKNT010000005.1"/>
</dbReference>
<feature type="binding site" evidence="14">
    <location>
        <position position="222"/>
    </location>
    <ligand>
        <name>Zn(2+)</name>
        <dbReference type="ChEBI" id="CHEBI:29105"/>
        <label>1</label>
    </ligand>
</feature>
<evidence type="ECO:0000259" key="17">
    <source>
        <dbReference type="PROSITE" id="PS51188"/>
    </source>
</evidence>